<dbReference type="Pfam" id="PF19762">
    <property type="entry name" value="DUF6249"/>
    <property type="match status" value="1"/>
</dbReference>
<dbReference type="STRING" id="1300342.I596_1497"/>
<feature type="domain" description="DUF6249" evidence="2">
    <location>
        <begin position="32"/>
        <end position="104"/>
    </location>
</feature>
<accession>A0A160DUW1</accession>
<dbReference type="AlphaFoldDB" id="A0A160DUW1"/>
<dbReference type="InterPro" id="IPR046216">
    <property type="entry name" value="DUF6249"/>
</dbReference>
<keyword evidence="1" id="KW-0812">Transmembrane</keyword>
<dbReference type="EMBL" id="CP015249">
    <property type="protein sequence ID" value="ANB17523.1"/>
    <property type="molecule type" value="Genomic_DNA"/>
</dbReference>
<name>A0A160DUW1_9GAMM</name>
<sequence>MNLDVFIPISLFACIAYSIKVVVDARTRRRIVDASASQDLIRSMLEGDELQRRHAALRWGVVMLALAVGFAVIERMDWTEPTPGIFAILLGATGIGNLVYYAIARWSGR</sequence>
<evidence type="ECO:0000313" key="3">
    <source>
        <dbReference type="EMBL" id="ANB17523.1"/>
    </source>
</evidence>
<keyword evidence="4" id="KW-1185">Reference proteome</keyword>
<feature type="transmembrane region" description="Helical" evidence="1">
    <location>
        <begin position="55"/>
        <end position="73"/>
    </location>
</feature>
<protein>
    <recommendedName>
        <fullName evidence="2">DUF6249 domain-containing protein</fullName>
    </recommendedName>
</protein>
<reference evidence="3 4" key="1">
    <citation type="submission" date="2016-04" db="EMBL/GenBank/DDBJ databases">
        <title>Complete genome sequence of Dokdonella koreensis DS-123T.</title>
        <authorList>
            <person name="Kim J.F."/>
            <person name="Lee H."/>
            <person name="Kwak M.-J."/>
        </authorList>
    </citation>
    <scope>NUCLEOTIDE SEQUENCE [LARGE SCALE GENOMIC DNA]</scope>
    <source>
        <strain evidence="3 4">DS-123</strain>
    </source>
</reference>
<organism evidence="3 4">
    <name type="scientific">Dokdonella koreensis DS-123</name>
    <dbReference type="NCBI Taxonomy" id="1300342"/>
    <lineage>
        <taxon>Bacteria</taxon>
        <taxon>Pseudomonadati</taxon>
        <taxon>Pseudomonadota</taxon>
        <taxon>Gammaproteobacteria</taxon>
        <taxon>Lysobacterales</taxon>
        <taxon>Rhodanobacteraceae</taxon>
        <taxon>Dokdonella</taxon>
    </lineage>
</organism>
<feature type="transmembrane region" description="Helical" evidence="1">
    <location>
        <begin position="85"/>
        <end position="103"/>
    </location>
</feature>
<proteinExistence type="predicted"/>
<feature type="transmembrane region" description="Helical" evidence="1">
    <location>
        <begin position="6"/>
        <end position="23"/>
    </location>
</feature>
<evidence type="ECO:0000313" key="4">
    <source>
        <dbReference type="Proteomes" id="UP000076830"/>
    </source>
</evidence>
<gene>
    <name evidence="3" type="ORF">I596_1497</name>
</gene>
<keyword evidence="1" id="KW-1133">Transmembrane helix</keyword>
<evidence type="ECO:0000256" key="1">
    <source>
        <dbReference type="SAM" id="Phobius"/>
    </source>
</evidence>
<dbReference type="OrthoDB" id="5954762at2"/>
<dbReference type="KEGG" id="dko:I596_1497"/>
<dbReference type="Proteomes" id="UP000076830">
    <property type="component" value="Chromosome"/>
</dbReference>
<evidence type="ECO:0000259" key="2">
    <source>
        <dbReference type="Pfam" id="PF19762"/>
    </source>
</evidence>
<keyword evidence="1" id="KW-0472">Membrane</keyword>
<dbReference type="RefSeq" id="WP_067645791.1">
    <property type="nucleotide sequence ID" value="NZ_CP015249.1"/>
</dbReference>